<accession>A0A4Q2RJX5</accession>
<dbReference type="InterPro" id="IPR025495">
    <property type="entry name" value="DUF4386"/>
</dbReference>
<proteinExistence type="predicted"/>
<keyword evidence="2" id="KW-1133">Transmembrane helix</keyword>
<feature type="transmembrane region" description="Helical" evidence="2">
    <location>
        <begin position="85"/>
        <end position="105"/>
    </location>
</feature>
<keyword evidence="4" id="KW-1185">Reference proteome</keyword>
<feature type="transmembrane region" description="Helical" evidence="2">
    <location>
        <begin position="223"/>
        <end position="242"/>
    </location>
</feature>
<dbReference type="Proteomes" id="UP000291838">
    <property type="component" value="Unassembled WGS sequence"/>
</dbReference>
<keyword evidence="2" id="KW-0812">Transmembrane</keyword>
<organism evidence="3 4">
    <name type="scientific">Nocardioides glacieisoli</name>
    <dbReference type="NCBI Taxonomy" id="1168730"/>
    <lineage>
        <taxon>Bacteria</taxon>
        <taxon>Bacillati</taxon>
        <taxon>Actinomycetota</taxon>
        <taxon>Actinomycetes</taxon>
        <taxon>Propionibacteriales</taxon>
        <taxon>Nocardioidaceae</taxon>
        <taxon>Nocardioides</taxon>
    </lineage>
</organism>
<gene>
    <name evidence="3" type="ORF">EUA06_20710</name>
</gene>
<feature type="transmembrane region" description="Helical" evidence="2">
    <location>
        <begin position="117"/>
        <end position="136"/>
    </location>
</feature>
<keyword evidence="2" id="KW-0472">Membrane</keyword>
<protein>
    <submittedName>
        <fullName evidence="3">DUF4386 domain-containing protein</fullName>
    </submittedName>
</protein>
<comment type="caution">
    <text evidence="3">The sequence shown here is derived from an EMBL/GenBank/DDBJ whole genome shotgun (WGS) entry which is preliminary data.</text>
</comment>
<evidence type="ECO:0000256" key="2">
    <source>
        <dbReference type="SAM" id="Phobius"/>
    </source>
</evidence>
<dbReference type="OrthoDB" id="4196772at2"/>
<reference evidence="3 4" key="1">
    <citation type="submission" date="2019-01" db="EMBL/GenBank/DDBJ databases">
        <title>Novel species of Nocardioides.</title>
        <authorList>
            <person name="Liu Q."/>
            <person name="Xin Y.-H."/>
        </authorList>
    </citation>
    <scope>NUCLEOTIDE SEQUENCE [LARGE SCALE GENOMIC DNA]</scope>
    <source>
        <strain evidence="3 4">HLT3-15</strain>
    </source>
</reference>
<feature type="transmembrane region" description="Helical" evidence="2">
    <location>
        <begin position="169"/>
        <end position="188"/>
    </location>
</feature>
<evidence type="ECO:0000256" key="1">
    <source>
        <dbReference type="SAM" id="MobiDB-lite"/>
    </source>
</evidence>
<name>A0A4Q2RJX5_9ACTN</name>
<feature type="region of interest" description="Disordered" evidence="1">
    <location>
        <begin position="1"/>
        <end position="22"/>
    </location>
</feature>
<evidence type="ECO:0000313" key="3">
    <source>
        <dbReference type="EMBL" id="RYB88556.1"/>
    </source>
</evidence>
<sequence length="255" mass="27165">MSRLPDPSAADLAPPRGSVPTYADEDTTRAVRRAGQVAGVALLLIAGLAGFGALFAIDGVVTPGNAARTAGDLTSSEGTFRLGVVSLYAIIVLDIVAAWALFRFFAPVDSWVSRLTAWFRVAFAAVFLVAIAQLAGVPKLLNDDAYRGVFGDEQVEALALLRIESYYDIWMAGLFLFGVHLVGVGYLAYRSGYVPRVIGVLLVVAGLGYAFDTVSSVLSETPIVVSTVTFFGEFALAVWLVVRSGRVQPGTNRER</sequence>
<feature type="transmembrane region" description="Helical" evidence="2">
    <location>
        <begin position="193"/>
        <end position="211"/>
    </location>
</feature>
<evidence type="ECO:0000313" key="4">
    <source>
        <dbReference type="Proteomes" id="UP000291838"/>
    </source>
</evidence>
<dbReference type="EMBL" id="SDWS01000013">
    <property type="protein sequence ID" value="RYB88556.1"/>
    <property type="molecule type" value="Genomic_DNA"/>
</dbReference>
<feature type="transmembrane region" description="Helical" evidence="2">
    <location>
        <begin position="37"/>
        <end position="57"/>
    </location>
</feature>
<dbReference type="Pfam" id="PF14329">
    <property type="entry name" value="DUF4386"/>
    <property type="match status" value="1"/>
</dbReference>
<dbReference type="AlphaFoldDB" id="A0A4Q2RJX5"/>
<feature type="compositionally biased region" description="Low complexity" evidence="1">
    <location>
        <begin position="1"/>
        <end position="15"/>
    </location>
</feature>